<dbReference type="InterPro" id="IPR036097">
    <property type="entry name" value="HisK_dim/P_sf"/>
</dbReference>
<proteinExistence type="predicted"/>
<sequence>MSLRWKISATVAAVSVVVAVALSLIVHLAYARKQADDAHRLQAERIQLLLREYHRGSQPAFGSRLDDPAVPADLRAAVRGGKVATALRQTSEGTFIWAAAGTGDHVLSLRSDYRDSLGDLAALDRVLLLGSAAVVAGGTLAGIAIGARLSDRLRRAATAARHVSAGDPTVRVGAAIGGRSHDEATELAHAVDAMAGALQARLEAERRVTADIAHELRTPLTGLTTAAELLPPGRMTDIVQERTKALRALVEDVLEVARLDTATERPALSDVALGEFTTHRAAALAPDARVVVRVGTVVATDPRRLERILANLLTNATRHGRPPITVVVDGPRVTVRDRGPGFPGHLLRDGPARFRKGGDRTTPGHGLGLTIAAGQAAVLGARLTFANPREGGALATLDLAPAAGGEPSP</sequence>
<keyword evidence="14" id="KW-1185">Reference proteome</keyword>
<dbReference type="OrthoDB" id="9786919at2"/>
<keyword evidence="5" id="KW-0808">Transferase</keyword>
<comment type="catalytic activity">
    <reaction evidence="1">
        <text>ATP + protein L-histidine = ADP + protein N-phospho-L-histidine.</text>
        <dbReference type="EC" id="2.7.13.3"/>
    </reaction>
</comment>
<keyword evidence="10" id="KW-0472">Membrane</keyword>
<reference evidence="13 14" key="1">
    <citation type="submission" date="2019-02" db="EMBL/GenBank/DDBJ databases">
        <title>Draft genome sequences of novel Actinobacteria.</title>
        <authorList>
            <person name="Sahin N."/>
            <person name="Ay H."/>
            <person name="Saygin H."/>
        </authorList>
    </citation>
    <scope>NUCLEOTIDE SEQUENCE [LARGE SCALE GENOMIC DNA]</scope>
    <source>
        <strain evidence="13 14">KC201</strain>
    </source>
</reference>
<dbReference type="CDD" id="cd00082">
    <property type="entry name" value="HisKA"/>
    <property type="match status" value="1"/>
</dbReference>
<organism evidence="13 14">
    <name type="scientific">Nonomuraea longispora</name>
    <dbReference type="NCBI Taxonomy" id="1848320"/>
    <lineage>
        <taxon>Bacteria</taxon>
        <taxon>Bacillati</taxon>
        <taxon>Actinomycetota</taxon>
        <taxon>Actinomycetes</taxon>
        <taxon>Streptosporangiales</taxon>
        <taxon>Streptosporangiaceae</taxon>
        <taxon>Nonomuraea</taxon>
    </lineage>
</organism>
<feature type="transmembrane region" description="Helical" evidence="10">
    <location>
        <begin position="126"/>
        <end position="147"/>
    </location>
</feature>
<evidence type="ECO:0000259" key="12">
    <source>
        <dbReference type="PROSITE" id="PS50885"/>
    </source>
</evidence>
<dbReference type="PROSITE" id="PS50109">
    <property type="entry name" value="HIS_KIN"/>
    <property type="match status" value="1"/>
</dbReference>
<evidence type="ECO:0000256" key="2">
    <source>
        <dbReference type="ARBA" id="ARBA00004236"/>
    </source>
</evidence>
<dbReference type="SMART" id="SM00304">
    <property type="entry name" value="HAMP"/>
    <property type="match status" value="1"/>
</dbReference>
<dbReference type="InterPro" id="IPR036890">
    <property type="entry name" value="HATPase_C_sf"/>
</dbReference>
<name>A0A4R4NDA6_9ACTN</name>
<dbReference type="SMART" id="SM00387">
    <property type="entry name" value="HATPase_c"/>
    <property type="match status" value="1"/>
</dbReference>
<dbReference type="InterPro" id="IPR003660">
    <property type="entry name" value="HAMP_dom"/>
</dbReference>
<evidence type="ECO:0000256" key="7">
    <source>
        <dbReference type="ARBA" id="ARBA00022777"/>
    </source>
</evidence>
<evidence type="ECO:0000256" key="9">
    <source>
        <dbReference type="ARBA" id="ARBA00023012"/>
    </source>
</evidence>
<gene>
    <name evidence="13" type="ORF">E1267_14885</name>
</gene>
<evidence type="ECO:0000256" key="5">
    <source>
        <dbReference type="ARBA" id="ARBA00022679"/>
    </source>
</evidence>
<evidence type="ECO:0000313" key="14">
    <source>
        <dbReference type="Proteomes" id="UP000295157"/>
    </source>
</evidence>
<dbReference type="RefSeq" id="WP_132333042.1">
    <property type="nucleotide sequence ID" value="NZ_SMJZ01000047.1"/>
</dbReference>
<evidence type="ECO:0000256" key="8">
    <source>
        <dbReference type="ARBA" id="ARBA00022989"/>
    </source>
</evidence>
<feature type="domain" description="HAMP" evidence="12">
    <location>
        <begin position="147"/>
        <end position="203"/>
    </location>
</feature>
<dbReference type="Pfam" id="PF02518">
    <property type="entry name" value="HATPase_c"/>
    <property type="match status" value="1"/>
</dbReference>
<dbReference type="Pfam" id="PF00672">
    <property type="entry name" value="HAMP"/>
    <property type="match status" value="1"/>
</dbReference>
<dbReference type="AlphaFoldDB" id="A0A4R4NDA6"/>
<comment type="caution">
    <text evidence="13">The sequence shown here is derived from an EMBL/GenBank/DDBJ whole genome shotgun (WGS) entry which is preliminary data.</text>
</comment>
<evidence type="ECO:0000259" key="11">
    <source>
        <dbReference type="PROSITE" id="PS50109"/>
    </source>
</evidence>
<keyword evidence="7 13" id="KW-0418">Kinase</keyword>
<dbReference type="Pfam" id="PF00512">
    <property type="entry name" value="HisKA"/>
    <property type="match status" value="1"/>
</dbReference>
<evidence type="ECO:0000256" key="10">
    <source>
        <dbReference type="SAM" id="Phobius"/>
    </source>
</evidence>
<dbReference type="InterPro" id="IPR003661">
    <property type="entry name" value="HisK_dim/P_dom"/>
</dbReference>
<accession>A0A4R4NDA6</accession>
<feature type="domain" description="Histidine kinase" evidence="11">
    <location>
        <begin position="211"/>
        <end position="403"/>
    </location>
</feature>
<keyword evidence="4" id="KW-0597">Phosphoprotein</keyword>
<dbReference type="SUPFAM" id="SSF47384">
    <property type="entry name" value="Homodimeric domain of signal transducing histidine kinase"/>
    <property type="match status" value="1"/>
</dbReference>
<dbReference type="SUPFAM" id="SSF55874">
    <property type="entry name" value="ATPase domain of HSP90 chaperone/DNA topoisomerase II/histidine kinase"/>
    <property type="match status" value="1"/>
</dbReference>
<dbReference type="InterPro" id="IPR005467">
    <property type="entry name" value="His_kinase_dom"/>
</dbReference>
<evidence type="ECO:0000256" key="4">
    <source>
        <dbReference type="ARBA" id="ARBA00022553"/>
    </source>
</evidence>
<dbReference type="Gene3D" id="1.10.287.130">
    <property type="match status" value="1"/>
</dbReference>
<dbReference type="SMART" id="SM00388">
    <property type="entry name" value="HisKA"/>
    <property type="match status" value="1"/>
</dbReference>
<evidence type="ECO:0000256" key="6">
    <source>
        <dbReference type="ARBA" id="ARBA00022692"/>
    </source>
</evidence>
<dbReference type="PROSITE" id="PS50885">
    <property type="entry name" value="HAMP"/>
    <property type="match status" value="1"/>
</dbReference>
<dbReference type="GO" id="GO:0000155">
    <property type="term" value="F:phosphorelay sensor kinase activity"/>
    <property type="evidence" value="ECO:0007669"/>
    <property type="project" value="InterPro"/>
</dbReference>
<evidence type="ECO:0000256" key="3">
    <source>
        <dbReference type="ARBA" id="ARBA00012438"/>
    </source>
</evidence>
<comment type="subcellular location">
    <subcellularLocation>
        <location evidence="2">Cell membrane</location>
    </subcellularLocation>
</comment>
<dbReference type="PANTHER" id="PTHR45436:SF5">
    <property type="entry name" value="SENSOR HISTIDINE KINASE TRCS"/>
    <property type="match status" value="1"/>
</dbReference>
<dbReference type="PANTHER" id="PTHR45436">
    <property type="entry name" value="SENSOR HISTIDINE KINASE YKOH"/>
    <property type="match status" value="1"/>
</dbReference>
<dbReference type="Gene3D" id="6.10.340.10">
    <property type="match status" value="1"/>
</dbReference>
<dbReference type="Gene3D" id="3.30.565.10">
    <property type="entry name" value="Histidine kinase-like ATPase, C-terminal domain"/>
    <property type="match status" value="1"/>
</dbReference>
<keyword evidence="6 10" id="KW-0812">Transmembrane</keyword>
<dbReference type="EMBL" id="SMJZ01000047">
    <property type="protein sequence ID" value="TDC06919.1"/>
    <property type="molecule type" value="Genomic_DNA"/>
</dbReference>
<keyword evidence="9" id="KW-0902">Two-component regulatory system</keyword>
<dbReference type="InterPro" id="IPR050428">
    <property type="entry name" value="TCS_sensor_his_kinase"/>
</dbReference>
<evidence type="ECO:0000256" key="1">
    <source>
        <dbReference type="ARBA" id="ARBA00000085"/>
    </source>
</evidence>
<dbReference type="EC" id="2.7.13.3" evidence="3"/>
<evidence type="ECO:0000313" key="13">
    <source>
        <dbReference type="EMBL" id="TDC06919.1"/>
    </source>
</evidence>
<dbReference type="GO" id="GO:0005886">
    <property type="term" value="C:plasma membrane"/>
    <property type="evidence" value="ECO:0007669"/>
    <property type="project" value="UniProtKB-SubCell"/>
</dbReference>
<dbReference type="Proteomes" id="UP000295157">
    <property type="component" value="Unassembled WGS sequence"/>
</dbReference>
<dbReference type="InterPro" id="IPR003594">
    <property type="entry name" value="HATPase_dom"/>
</dbReference>
<keyword evidence="8 10" id="KW-1133">Transmembrane helix</keyword>
<protein>
    <recommendedName>
        <fullName evidence="3">histidine kinase</fullName>
        <ecNumber evidence="3">2.7.13.3</ecNumber>
    </recommendedName>
</protein>